<feature type="active site" description="Acyl-thioester intermediate" evidence="11">
    <location>
        <position position="91"/>
    </location>
</feature>
<dbReference type="OrthoDB" id="4565318at2"/>
<dbReference type="EMBL" id="CP012333">
    <property type="protein sequence ID" value="AKV04187.1"/>
    <property type="molecule type" value="Genomic_DNA"/>
</dbReference>
<name>A0A0K1QEU1_9BACT</name>
<feature type="domain" description="Thiolase C-terminal" evidence="14">
    <location>
        <begin position="265"/>
        <end position="385"/>
    </location>
</feature>
<dbReference type="Proteomes" id="UP000064967">
    <property type="component" value="Chromosome"/>
</dbReference>
<evidence type="ECO:0000256" key="1">
    <source>
        <dbReference type="ARBA" id="ARBA00004275"/>
    </source>
</evidence>
<evidence type="ECO:0000259" key="14">
    <source>
        <dbReference type="Pfam" id="PF02803"/>
    </source>
</evidence>
<evidence type="ECO:0000256" key="5">
    <source>
        <dbReference type="ARBA" id="ARBA00022832"/>
    </source>
</evidence>
<evidence type="ECO:0000313" key="15">
    <source>
        <dbReference type="EMBL" id="AKV04187.1"/>
    </source>
</evidence>
<dbReference type="PROSITE" id="PS00737">
    <property type="entry name" value="THIOLASE_2"/>
    <property type="match status" value="1"/>
</dbReference>
<keyword evidence="7" id="KW-0443">Lipid metabolism</keyword>
<dbReference type="PROSITE" id="PS00099">
    <property type="entry name" value="THIOLASE_3"/>
    <property type="match status" value="1"/>
</dbReference>
<keyword evidence="8" id="KW-0576">Peroxisome</keyword>
<protein>
    <recommendedName>
        <fullName evidence="10">acetyl-CoA C-acyltransferase</fullName>
        <ecNumber evidence="10">2.3.1.16</ecNumber>
    </recommendedName>
</protein>
<sequence length="388" mass="40270">MKDIVIVEAVRSAVGRATKGSLANKRPDELAGEVIRALMARVPQVKPSDVEDVVLGCAMPEGEQGLNVARVAGLLGGLPIETGAQTVNRFCSSGLQAIATAASSIAFGSYDIAVAGGLESMTMVPMTGNKLSASAEAMEKIASVYTPMGITAENVAARFNVSRQQQDEFALKSQKKAAAAIEAKRFESEIVPVKGVKYVGNEKKEFEFKIDELVRADTTAEGLASLKPAFSAKGSVTAGNSSPLSDGAAAALVMSGEKAKSLGLKGLGYLRSFVTVGVDPAIMGIGPLPAIQKLLAKNNLKVSDIDLFEINEAFASQSVYCARELGIPDEKLNVNGGAIALGHPLGCTGAKLTATLLHELKRRGGRYGIVSMCIGGGQGAAGLFELIK</sequence>
<keyword evidence="16" id="KW-1185">Reference proteome</keyword>
<evidence type="ECO:0000256" key="6">
    <source>
        <dbReference type="ARBA" id="ARBA00022946"/>
    </source>
</evidence>
<dbReference type="InterPro" id="IPR002155">
    <property type="entry name" value="Thiolase"/>
</dbReference>
<dbReference type="PANTHER" id="PTHR43853">
    <property type="entry name" value="3-KETOACYL-COA THIOLASE, PEROXISOMAL"/>
    <property type="match status" value="1"/>
</dbReference>
<evidence type="ECO:0000256" key="12">
    <source>
        <dbReference type="RuleBase" id="RU003557"/>
    </source>
</evidence>
<dbReference type="PIRSF" id="PIRSF000429">
    <property type="entry name" value="Ac-CoA_Ac_transf"/>
    <property type="match status" value="1"/>
</dbReference>
<evidence type="ECO:0000256" key="11">
    <source>
        <dbReference type="PIRSR" id="PIRSR000429-1"/>
    </source>
</evidence>
<keyword evidence="5" id="KW-0276">Fatty acid metabolism</keyword>
<dbReference type="EC" id="2.3.1.16" evidence="10"/>
<dbReference type="STRING" id="1391654.AKJ09_10850"/>
<accession>A0A0K1QEU1</accession>
<dbReference type="InterPro" id="IPR020616">
    <property type="entry name" value="Thiolase_N"/>
</dbReference>
<comment type="subcellular location">
    <subcellularLocation>
        <location evidence="1">Peroxisome</location>
    </subcellularLocation>
</comment>
<evidence type="ECO:0000256" key="10">
    <source>
        <dbReference type="ARBA" id="ARBA00024073"/>
    </source>
</evidence>
<dbReference type="CDD" id="cd00751">
    <property type="entry name" value="thiolase"/>
    <property type="match status" value="1"/>
</dbReference>
<evidence type="ECO:0000256" key="9">
    <source>
        <dbReference type="ARBA" id="ARBA00023315"/>
    </source>
</evidence>
<dbReference type="Gene3D" id="3.40.47.10">
    <property type="match status" value="1"/>
</dbReference>
<keyword evidence="6" id="KW-0809">Transit peptide</keyword>
<feature type="active site" description="Proton acceptor" evidence="11">
    <location>
        <position position="343"/>
    </location>
</feature>
<comment type="pathway">
    <text evidence="2">Lipid metabolism.</text>
</comment>
<evidence type="ECO:0000256" key="8">
    <source>
        <dbReference type="ARBA" id="ARBA00023140"/>
    </source>
</evidence>
<evidence type="ECO:0000256" key="7">
    <source>
        <dbReference type="ARBA" id="ARBA00023098"/>
    </source>
</evidence>
<proteinExistence type="inferred from homology"/>
<dbReference type="PANTHER" id="PTHR43853:SF8">
    <property type="entry name" value="3-KETOACYL-COA THIOLASE, PEROXISOMAL"/>
    <property type="match status" value="1"/>
</dbReference>
<comment type="similarity">
    <text evidence="3 12">Belongs to the thiolase-like superfamily. Thiolase family.</text>
</comment>
<dbReference type="InterPro" id="IPR020610">
    <property type="entry name" value="Thiolase_AS"/>
</dbReference>
<evidence type="ECO:0000259" key="13">
    <source>
        <dbReference type="Pfam" id="PF00108"/>
    </source>
</evidence>
<dbReference type="NCBIfam" id="TIGR01930">
    <property type="entry name" value="AcCoA-C-Actrans"/>
    <property type="match status" value="1"/>
</dbReference>
<dbReference type="InterPro" id="IPR050215">
    <property type="entry name" value="Thiolase-like_sf_Thiolase"/>
</dbReference>
<evidence type="ECO:0000256" key="2">
    <source>
        <dbReference type="ARBA" id="ARBA00005189"/>
    </source>
</evidence>
<evidence type="ECO:0000256" key="3">
    <source>
        <dbReference type="ARBA" id="ARBA00010982"/>
    </source>
</evidence>
<gene>
    <name evidence="15" type="ORF">AKJ09_10850</name>
</gene>
<dbReference type="InterPro" id="IPR020613">
    <property type="entry name" value="Thiolase_CS"/>
</dbReference>
<feature type="domain" description="Thiolase N-terminal" evidence="13">
    <location>
        <begin position="4"/>
        <end position="256"/>
    </location>
</feature>
<dbReference type="AlphaFoldDB" id="A0A0K1QEU1"/>
<dbReference type="GO" id="GO:0006635">
    <property type="term" value="P:fatty acid beta-oxidation"/>
    <property type="evidence" value="ECO:0007669"/>
    <property type="project" value="TreeGrafter"/>
</dbReference>
<dbReference type="InterPro" id="IPR020617">
    <property type="entry name" value="Thiolase_C"/>
</dbReference>
<dbReference type="RefSeq" id="WP_146654837.1">
    <property type="nucleotide sequence ID" value="NZ_CP012333.1"/>
</dbReference>
<dbReference type="KEGG" id="llu:AKJ09_10850"/>
<evidence type="ECO:0000256" key="4">
    <source>
        <dbReference type="ARBA" id="ARBA00022679"/>
    </source>
</evidence>
<keyword evidence="4 12" id="KW-0808">Transferase</keyword>
<dbReference type="GO" id="GO:0005737">
    <property type="term" value="C:cytoplasm"/>
    <property type="evidence" value="ECO:0007669"/>
    <property type="project" value="UniProtKB-ARBA"/>
</dbReference>
<feature type="active site" description="Proton acceptor" evidence="11">
    <location>
        <position position="373"/>
    </location>
</feature>
<dbReference type="Pfam" id="PF00108">
    <property type="entry name" value="Thiolase_N"/>
    <property type="match status" value="1"/>
</dbReference>
<dbReference type="GO" id="GO:0003988">
    <property type="term" value="F:acetyl-CoA C-acyltransferase activity"/>
    <property type="evidence" value="ECO:0007669"/>
    <property type="project" value="UniProtKB-EC"/>
</dbReference>
<dbReference type="PROSITE" id="PS00098">
    <property type="entry name" value="THIOLASE_1"/>
    <property type="match status" value="1"/>
</dbReference>
<keyword evidence="9 12" id="KW-0012">Acyltransferase</keyword>
<dbReference type="FunFam" id="3.40.47.10:FF:000010">
    <property type="entry name" value="Acetyl-CoA acetyltransferase (Thiolase)"/>
    <property type="match status" value="1"/>
</dbReference>
<evidence type="ECO:0000313" key="16">
    <source>
        <dbReference type="Proteomes" id="UP000064967"/>
    </source>
</evidence>
<dbReference type="GO" id="GO:0010124">
    <property type="term" value="P:phenylacetate catabolic process"/>
    <property type="evidence" value="ECO:0007669"/>
    <property type="project" value="TreeGrafter"/>
</dbReference>
<dbReference type="SUPFAM" id="SSF53901">
    <property type="entry name" value="Thiolase-like"/>
    <property type="match status" value="2"/>
</dbReference>
<dbReference type="InterPro" id="IPR016039">
    <property type="entry name" value="Thiolase-like"/>
</dbReference>
<dbReference type="PATRIC" id="fig|1391654.3.peg.10993"/>
<dbReference type="Pfam" id="PF02803">
    <property type="entry name" value="Thiolase_C"/>
    <property type="match status" value="1"/>
</dbReference>
<organism evidence="15 16">
    <name type="scientific">Labilithrix luteola</name>
    <dbReference type="NCBI Taxonomy" id="1391654"/>
    <lineage>
        <taxon>Bacteria</taxon>
        <taxon>Pseudomonadati</taxon>
        <taxon>Myxococcota</taxon>
        <taxon>Polyangia</taxon>
        <taxon>Polyangiales</taxon>
        <taxon>Labilitrichaceae</taxon>
        <taxon>Labilithrix</taxon>
    </lineage>
</organism>
<dbReference type="InterPro" id="IPR020615">
    <property type="entry name" value="Thiolase_acyl_enz_int_AS"/>
</dbReference>
<reference evidence="15 16" key="1">
    <citation type="submission" date="2015-08" db="EMBL/GenBank/DDBJ databases">
        <authorList>
            <person name="Babu N.S."/>
            <person name="Beckwith C.J."/>
            <person name="Beseler K.G."/>
            <person name="Brison A."/>
            <person name="Carone J.V."/>
            <person name="Caskin T.P."/>
            <person name="Diamond M."/>
            <person name="Durham M.E."/>
            <person name="Foxe J.M."/>
            <person name="Go M."/>
            <person name="Henderson B.A."/>
            <person name="Jones I.B."/>
            <person name="McGettigan J.A."/>
            <person name="Micheletti S.J."/>
            <person name="Nasrallah M.E."/>
            <person name="Ortiz D."/>
            <person name="Piller C.R."/>
            <person name="Privatt S.R."/>
            <person name="Schneider S.L."/>
            <person name="Sharp S."/>
            <person name="Smith T.C."/>
            <person name="Stanton J.D."/>
            <person name="Ullery H.E."/>
            <person name="Wilson R.J."/>
            <person name="Serrano M.G."/>
            <person name="Buck G."/>
            <person name="Lee V."/>
            <person name="Wang Y."/>
            <person name="Carvalho R."/>
            <person name="Voegtly L."/>
            <person name="Shi R."/>
            <person name="Duckworth R."/>
            <person name="Johnson A."/>
            <person name="Loviza R."/>
            <person name="Walstead R."/>
            <person name="Shah Z."/>
            <person name="Kiflezghi M."/>
            <person name="Wade K."/>
            <person name="Ball S.L."/>
            <person name="Bradley K.W."/>
            <person name="Asai D.J."/>
            <person name="Bowman C.A."/>
            <person name="Russell D.A."/>
            <person name="Pope W.H."/>
            <person name="Jacobs-Sera D."/>
            <person name="Hendrix R.W."/>
            <person name="Hatfull G.F."/>
        </authorList>
    </citation>
    <scope>NUCLEOTIDE SEQUENCE [LARGE SCALE GENOMIC DNA]</scope>
    <source>
        <strain evidence="15 16">DSM 27648</strain>
    </source>
</reference>